<protein>
    <recommendedName>
        <fullName evidence="1">UPF0342 protein IAD16_08900</fullName>
    </recommendedName>
</protein>
<organism evidence="2 3">
    <name type="scientific">Candidatus Fimisoma avicola</name>
    <dbReference type="NCBI Taxonomy" id="2840826"/>
    <lineage>
        <taxon>Bacteria</taxon>
        <taxon>Bacillati</taxon>
        <taxon>Bacillota</taxon>
        <taxon>Clostridia</taxon>
        <taxon>Eubacteriales</taxon>
        <taxon>Candidatus Fimisoma</taxon>
    </lineage>
</organism>
<dbReference type="SUPFAM" id="SSF158622">
    <property type="entry name" value="YheA/YmcA-like"/>
    <property type="match status" value="1"/>
</dbReference>
<evidence type="ECO:0000313" key="3">
    <source>
        <dbReference type="Proteomes" id="UP000824091"/>
    </source>
</evidence>
<gene>
    <name evidence="2" type="ORF">IAD16_08900</name>
</gene>
<comment type="similarity">
    <text evidence="1">Belongs to the UPF0342 family.</text>
</comment>
<dbReference type="InterPro" id="IPR010368">
    <property type="entry name" value="Com_YlbF"/>
</dbReference>
<comment type="caution">
    <text evidence="2">The sequence shown here is derived from an EMBL/GenBank/DDBJ whole genome shotgun (WGS) entry which is preliminary data.</text>
</comment>
<sequence>MNVYDQAHGLAQAIKGSEEFKQFDEARQQLKGNEELSRMVKDFQTKQFELQAKQMSGQQLGPEDMSSVQQLYAILLKDPLAARYMETEMRFSIMMKDVYEIIGEATGLGDMLG</sequence>
<dbReference type="EMBL" id="DVMO01000139">
    <property type="protein sequence ID" value="HIU28482.1"/>
    <property type="molecule type" value="Genomic_DNA"/>
</dbReference>
<dbReference type="Gene3D" id="1.20.1500.10">
    <property type="entry name" value="YheA/YmcA-like"/>
    <property type="match status" value="1"/>
</dbReference>
<proteinExistence type="inferred from homology"/>
<dbReference type="HAMAP" id="MF_01526">
    <property type="entry name" value="UPF0342"/>
    <property type="match status" value="1"/>
</dbReference>
<dbReference type="InterPro" id="IPR023378">
    <property type="entry name" value="YheA/YmcA-like_dom_sf"/>
</dbReference>
<accession>A0A9D1I668</accession>
<dbReference type="AlphaFoldDB" id="A0A9D1I668"/>
<reference evidence="2" key="2">
    <citation type="journal article" date="2021" name="PeerJ">
        <title>Extensive microbial diversity within the chicken gut microbiome revealed by metagenomics and culture.</title>
        <authorList>
            <person name="Gilroy R."/>
            <person name="Ravi A."/>
            <person name="Getino M."/>
            <person name="Pursley I."/>
            <person name="Horton D.L."/>
            <person name="Alikhan N.F."/>
            <person name="Baker D."/>
            <person name="Gharbi K."/>
            <person name="Hall N."/>
            <person name="Watson M."/>
            <person name="Adriaenssens E.M."/>
            <person name="Foster-Nyarko E."/>
            <person name="Jarju S."/>
            <person name="Secka A."/>
            <person name="Antonio M."/>
            <person name="Oren A."/>
            <person name="Chaudhuri R.R."/>
            <person name="La Ragione R."/>
            <person name="Hildebrand F."/>
            <person name="Pallen M.J."/>
        </authorList>
    </citation>
    <scope>NUCLEOTIDE SEQUENCE</scope>
    <source>
        <strain evidence="2">11300</strain>
    </source>
</reference>
<reference evidence="2" key="1">
    <citation type="submission" date="2020-10" db="EMBL/GenBank/DDBJ databases">
        <authorList>
            <person name="Gilroy R."/>
        </authorList>
    </citation>
    <scope>NUCLEOTIDE SEQUENCE</scope>
    <source>
        <strain evidence="2">11300</strain>
    </source>
</reference>
<dbReference type="Pfam" id="PF06133">
    <property type="entry name" value="Com_YlbF"/>
    <property type="match status" value="1"/>
</dbReference>
<evidence type="ECO:0000313" key="2">
    <source>
        <dbReference type="EMBL" id="HIU28482.1"/>
    </source>
</evidence>
<name>A0A9D1I668_9FIRM</name>
<evidence type="ECO:0000256" key="1">
    <source>
        <dbReference type="HAMAP-Rule" id="MF_01526"/>
    </source>
</evidence>
<dbReference type="Proteomes" id="UP000824091">
    <property type="component" value="Unassembled WGS sequence"/>
</dbReference>